<feature type="domain" description="Bacterial Ig-like" evidence="3">
    <location>
        <begin position="1945"/>
        <end position="2041"/>
    </location>
</feature>
<evidence type="ECO:0000259" key="2">
    <source>
        <dbReference type="Pfam" id="PF19077"/>
    </source>
</evidence>
<dbReference type="InterPro" id="IPR044016">
    <property type="entry name" value="Big_13"/>
</dbReference>
<feature type="domain" description="Bacterial Ig-like" evidence="2">
    <location>
        <begin position="284"/>
        <end position="377"/>
    </location>
</feature>
<sequence length="2617" mass="263862">MITFVIPQHAQVISVNGKAEHILEQDSQSLESGYEIAAGGKIEITSGAQVILKYADGSQVIIDEHFKATDNADTSDVAMDVLDEITEDSDQSISEKPQVSDDVLAEISAIQELILSDEEFIDPVSTAAGSASDGGRSSAISVARTGDETLAHAEFETKTFTQNGQNKVFVDTSMMDALGSVDTSIVTPTADINAGSDSAIDDDDITNINTPTVDGTGEIGSTVVITNTAGVEVGTAVVDTDGNYSITTAELADGTQDLTITTTDVAGNSAATTQAITVDTGIMTPTADINAGSDSAIDNDDITSDNTPTIDGTGEIGSTVVITNAAGVEVGTAVVDTDGNYSITTAELADGTQDLTITTTDVAGNSAFVTQAITVDTGIVTPTADINAGSDSAIDNDDITSDNMPTIDGTGEIGSTVVITNAAGVEVGTAVVDTDGNYSITTAELADGTQDLTITTTDVAGNSAFVTQAITVDTGIVTPTADINAGSDSAINNDDITSDNTPTIDGTGEIGSTVVITNAAGVAVGTAVVDSDGNYSITTSILVDSTQDLTVTTTDVAGNTAATTQTITVDTGIVTPTADINAGSDSAIDNDDITSDNTPTIDGTGEIGSTVVITNAAGVEVGTAVVDTDGNYSITTAELADGTQDLTITTTDVAGNSAFVTQAITVDTGIVTPTADINAGSDSAIDNDDITSDNMPTIDGTGEIGSTVVITNAAGVEVGTAVVDTDGNYSITTAELADGTQDLTITTTDVAGNSAFVTQAITVDTGIVTPTADINAGSDSAIDNDDITSDNTPTIDGTGEIGSTVVITNAAGVAVGTAVVDSDGNYSITTAELADGTQDLTITTTDTAGNSAATTQAITVYTGIVTPTADINAGSDSAIDNDDITTDNTPTIDGTGEIGSTVVITNAAGVAVGTAVVDSNGNYSITTSILADGTQDLTITTTDVAGNSASVTQAITVDTGIVTPTADINAGSDSAVNDDDITSDNTPTIDGTGEIGSTVVITNAAGVAVGTAVVDSDGNYSITTAELADGTQDLTITTTDTAGNSASVTQAITVDTGIVTPTADINAGSDSAIDNDDITSDNTPTIDGTGEIGSTVVITNAAGQVVGSGTVDADGNYSITTSILADGTQDLTITTTDVAGNSASVTQAITVDTGIVTPTADINAGSDSAIDNDDITSDNTPTIDGTGEIGSTVVITNAAGVAVGTAVVDSDGNYSITTAELADGTQDLTVTTTDTAGNSASVTQAITVDTVNPTLAIAFTESALSDGETSGVTFTFSEAPSDFVIGDINSPNGTITALVATADPTVWTATFTPNDNFDGSATITVDNDSYTDAAGNLGSGNTDAITVDTVNPTLAIAFTESTLSDGETSAVTFTFSEAPSDFVIGDINSPNGTITALVATADPTVWTATFTPSDDFDGSATITVDNDSYTDAAGNLGSGNTDAIIVDTVNPTLAIAFTESELSDGETSVVTFTFSEAPSDFVIGDINSPNGTMTNLVQDATNGKIWTATFTPNDNFDGSATITVDNDSYTDAAGNLGSGNTDAIIVDTVNPTLAIAFTESALSDGETSAVTFTFSEVPSDFVIGDINSPNGTITALVATADPTVWTATFTPSDDFDGSATITVDNDSYTDAAGNLGSGNTDAITVDTVNPTLAIAFTESALSDGETSAVTFTFSEAPSDFVIGDINSPNGTMTNLVQDATNGKIWTATFTPNDNFDGSATITVDNDSYTDAAGNLGSGNTDAIIVDTVNPTLAIAFTESALSDGETSGVTFTFSEAPSDFVIGDINSPNGTITALVATADPTVWTATFTPNDNFDGSATITVDNDSYTDAAGNLGSGNTDAIIVDTVNPTLAIAFTESALSDGETSGVTFTFSEAPSDFVIGDINSPNGTMTNLVQDATNGKIWTATFTPNDNFDGSATITVDNDSYTDAAGNLGSGNTDAIIVDTVNPTLAIAFTESALSDGETSAVTFTFSEVPSDFVIGDINSPNGTITALVATADPTVWTATFTPSDDFDGSATITVDNDSYTDAAGNLGSGNTDAITVDTVNPTLAIAFTESALSDGETSAVTFTFSEAPSDFVIGDINSPNGTMTNLVQDATNGKIWTATFTPNDNFDGSATITVDNDSYTDAAGNLGSGNTDAIIVDTVNPTLAIAFTESALSDGETSGVTFTFSEAPSDFVIGDINSPNGTITALVATADPTVWTATFTPNDNFDGSATITVDNDRYTDAAGNLGSGNTDAITVDTVNPTLAIAFAESALSDGETSAVTFTFSEAPSDFVIGDINSPNGTMTNLVQDATNGKIWTATFTPNDNFDGSATITVDNDSYTDAAGNLGSGNTDAIIVDTVNPTLAIAFTESALSDGETSAVTFTFSEAPSDFVIGDINSPNGTITALVATADPTVWTATFTPNDNFDGSATITVDNDSYTDAAGNLGSGNTDAITVDTVNPTLAIAFTESALSDGETSAVTFTFSEAPSDFVIGDINSPNGTMTNLVQDATNGKIWTATFTPNDNFDGSAKITVDNDSYTDAAGNLGSGNTDAIIVDTVNPTLAIAFAESALSDGETSDVTFTFSEAPSDFVIGDINSPNGTITALVATADPTVWTATFTPNDNFDGSDNHG</sequence>
<feature type="domain" description="Bacterial Ig-like" evidence="2">
    <location>
        <begin position="478"/>
        <end position="571"/>
    </location>
</feature>
<feature type="domain" description="Bacterial Ig" evidence="1">
    <location>
        <begin position="1176"/>
        <end position="1247"/>
    </location>
</feature>
<feature type="domain" description="Bacterial Ig-like" evidence="2">
    <location>
        <begin position="1060"/>
        <end position="1153"/>
    </location>
</feature>
<evidence type="ECO:0000313" key="4">
    <source>
        <dbReference type="EMBL" id="QFI36818.1"/>
    </source>
</evidence>
<feature type="domain" description="Bacterial Ig-like" evidence="2">
    <location>
        <begin position="575"/>
        <end position="668"/>
    </location>
</feature>
<feature type="domain" description="Bacterial Ig-like" evidence="2">
    <location>
        <begin position="963"/>
        <end position="1056"/>
    </location>
</feature>
<dbReference type="Pfam" id="PF19078">
    <property type="entry name" value="Big_12"/>
    <property type="match status" value="14"/>
</dbReference>
<proteinExistence type="predicted"/>
<dbReference type="InterPro" id="IPR041498">
    <property type="entry name" value="Big_6"/>
</dbReference>
<feature type="domain" description="Bacterial Ig-like" evidence="3">
    <location>
        <begin position="2144"/>
        <end position="2240"/>
    </location>
</feature>
<dbReference type="InterPro" id="IPR044048">
    <property type="entry name" value="Big_12"/>
</dbReference>
<keyword evidence="5" id="KW-1185">Reference proteome</keyword>
<name>A0A5J6WHX6_MORMI</name>
<feature type="domain" description="Bacterial Ig-like" evidence="2">
    <location>
        <begin position="672"/>
        <end position="765"/>
    </location>
</feature>
<feature type="domain" description="Bacterial Ig-like" evidence="3">
    <location>
        <begin position="1845"/>
        <end position="1940"/>
    </location>
</feature>
<feature type="domain" description="Bacterial Ig-like" evidence="3">
    <location>
        <begin position="2442"/>
        <end position="2537"/>
    </location>
</feature>
<evidence type="ECO:0008006" key="6">
    <source>
        <dbReference type="Google" id="ProtNLM"/>
    </source>
</evidence>
<feature type="domain" description="Bacterial Ig-like" evidence="3">
    <location>
        <begin position="2243"/>
        <end position="2338"/>
    </location>
</feature>
<protein>
    <recommendedName>
        <fullName evidence="6">Retention module-containing protein</fullName>
    </recommendedName>
</protein>
<feature type="domain" description="Bacterial Ig-like" evidence="2">
    <location>
        <begin position="769"/>
        <end position="860"/>
    </location>
</feature>
<feature type="domain" description="Bacterial Ig-like" evidence="3">
    <location>
        <begin position="1348"/>
        <end position="1442"/>
    </location>
</feature>
<dbReference type="PANTHER" id="PTHR34677">
    <property type="match status" value="1"/>
</dbReference>
<dbReference type="PANTHER" id="PTHR34677:SF3">
    <property type="entry name" value="BACTERIAL IG-LIKE DOMAIN-CONTAINING PROTEIN"/>
    <property type="match status" value="1"/>
</dbReference>
<accession>A0A5J6WHX6</accession>
<feature type="domain" description="Bacterial Ig-like" evidence="3">
    <location>
        <begin position="1646"/>
        <end position="1741"/>
    </location>
</feature>
<dbReference type="InterPro" id="IPR013783">
    <property type="entry name" value="Ig-like_fold"/>
</dbReference>
<dbReference type="NCBIfam" id="NF033510">
    <property type="entry name" value="Ca_tandemer"/>
    <property type="match status" value="11"/>
</dbReference>
<dbReference type="Gene3D" id="2.60.40.10">
    <property type="entry name" value="Immunoglobulins"/>
    <property type="match status" value="11"/>
</dbReference>
<organism evidence="4 5">
    <name type="scientific">Moritella marina ATCC 15381</name>
    <dbReference type="NCBI Taxonomy" id="1202962"/>
    <lineage>
        <taxon>Bacteria</taxon>
        <taxon>Pseudomonadati</taxon>
        <taxon>Pseudomonadota</taxon>
        <taxon>Gammaproteobacteria</taxon>
        <taxon>Alteromonadales</taxon>
        <taxon>Moritellaceae</taxon>
        <taxon>Moritella</taxon>
    </lineage>
</organism>
<feature type="domain" description="Bacterial Ig-like" evidence="2">
    <location>
        <begin position="187"/>
        <end position="280"/>
    </location>
</feature>
<feature type="domain" description="Bacterial Ig-like" evidence="3">
    <location>
        <begin position="2044"/>
        <end position="2139"/>
    </location>
</feature>
<feature type="domain" description="Bacterial Ig-like" evidence="3">
    <location>
        <begin position="1249"/>
        <end position="1345"/>
    </location>
</feature>
<dbReference type="RefSeq" id="WP_151676817.1">
    <property type="nucleotide sequence ID" value="NZ_CP044399.1"/>
</dbReference>
<feature type="domain" description="Bacterial Ig-like" evidence="3">
    <location>
        <begin position="2343"/>
        <end position="2439"/>
    </location>
</feature>
<feature type="domain" description="Bacterial Ig-like" evidence="3">
    <location>
        <begin position="1447"/>
        <end position="1542"/>
    </location>
</feature>
<dbReference type="Proteomes" id="UP000327424">
    <property type="component" value="Chromosome"/>
</dbReference>
<feature type="domain" description="Bacterial Ig-like" evidence="3">
    <location>
        <begin position="1746"/>
        <end position="1840"/>
    </location>
</feature>
<dbReference type="Pfam" id="PF19077">
    <property type="entry name" value="Big_13"/>
    <property type="match status" value="10"/>
</dbReference>
<evidence type="ECO:0000313" key="5">
    <source>
        <dbReference type="Proteomes" id="UP000327424"/>
    </source>
</evidence>
<reference evidence="4 5" key="1">
    <citation type="submission" date="2019-09" db="EMBL/GenBank/DDBJ databases">
        <title>Hybrid Assembly of the complete Genome of the Deep-Sea Bacterium Moritella marina from long Nanopore and Illumina reads.</title>
        <authorList>
            <person name="Magin S."/>
            <person name="Georgoulis A."/>
            <person name="Papadimitriou K."/>
            <person name="Iliakis G."/>
            <person name="Vorgias C.E."/>
        </authorList>
    </citation>
    <scope>NUCLEOTIDE SEQUENCE [LARGE SCALE GENOMIC DNA]</scope>
    <source>
        <strain evidence="4 5">MP-1</strain>
    </source>
</reference>
<feature type="domain" description="Bacterial Ig-like" evidence="2">
    <location>
        <begin position="866"/>
        <end position="959"/>
    </location>
</feature>
<evidence type="ECO:0000259" key="3">
    <source>
        <dbReference type="Pfam" id="PF19078"/>
    </source>
</evidence>
<dbReference type="Pfam" id="PF17936">
    <property type="entry name" value="Big_6"/>
    <property type="match status" value="1"/>
</dbReference>
<feature type="domain" description="Bacterial Ig-like" evidence="3">
    <location>
        <begin position="2542"/>
        <end position="2615"/>
    </location>
</feature>
<feature type="domain" description="Bacterial Ig-like" evidence="2">
    <location>
        <begin position="381"/>
        <end position="474"/>
    </location>
</feature>
<evidence type="ECO:0000259" key="1">
    <source>
        <dbReference type="Pfam" id="PF17936"/>
    </source>
</evidence>
<dbReference type="EMBL" id="CP044399">
    <property type="protein sequence ID" value="QFI36818.1"/>
    <property type="molecule type" value="Genomic_DNA"/>
</dbReference>
<feature type="domain" description="Bacterial Ig-like" evidence="3">
    <location>
        <begin position="1547"/>
        <end position="1643"/>
    </location>
</feature>
<dbReference type="KEGG" id="mmaa:FR932_02690"/>
<gene>
    <name evidence="4" type="ORF">FR932_02690</name>
</gene>